<evidence type="ECO:0000313" key="2">
    <source>
        <dbReference type="Proteomes" id="UP000299102"/>
    </source>
</evidence>
<keyword evidence="2" id="KW-1185">Reference proteome</keyword>
<dbReference type="Proteomes" id="UP000299102">
    <property type="component" value="Unassembled WGS sequence"/>
</dbReference>
<organism evidence="1 2">
    <name type="scientific">Eumeta variegata</name>
    <name type="common">Bagworm moth</name>
    <name type="synonym">Eumeta japonica</name>
    <dbReference type="NCBI Taxonomy" id="151549"/>
    <lineage>
        <taxon>Eukaryota</taxon>
        <taxon>Metazoa</taxon>
        <taxon>Ecdysozoa</taxon>
        <taxon>Arthropoda</taxon>
        <taxon>Hexapoda</taxon>
        <taxon>Insecta</taxon>
        <taxon>Pterygota</taxon>
        <taxon>Neoptera</taxon>
        <taxon>Endopterygota</taxon>
        <taxon>Lepidoptera</taxon>
        <taxon>Glossata</taxon>
        <taxon>Ditrysia</taxon>
        <taxon>Tineoidea</taxon>
        <taxon>Psychidae</taxon>
        <taxon>Oiketicinae</taxon>
        <taxon>Eumeta</taxon>
    </lineage>
</organism>
<gene>
    <name evidence="1" type="ORF">EVAR_71603_1</name>
</gene>
<sequence>MYSLRGTLELPGALSAEGRRLRLMVPLNSASIFRLATRSASPWLRRFDVKYPLQIDYGVYERGPARPADYFWPPRTRLGYNLLGTNINYVVGAKEEEPPINSNRTGGRLIVCYQ</sequence>
<comment type="caution">
    <text evidence="1">The sequence shown here is derived from an EMBL/GenBank/DDBJ whole genome shotgun (WGS) entry which is preliminary data.</text>
</comment>
<reference evidence="1 2" key="1">
    <citation type="journal article" date="2019" name="Commun. Biol.">
        <title>The bagworm genome reveals a unique fibroin gene that provides high tensile strength.</title>
        <authorList>
            <person name="Kono N."/>
            <person name="Nakamura H."/>
            <person name="Ohtoshi R."/>
            <person name="Tomita M."/>
            <person name="Numata K."/>
            <person name="Arakawa K."/>
        </authorList>
    </citation>
    <scope>NUCLEOTIDE SEQUENCE [LARGE SCALE GENOMIC DNA]</scope>
</reference>
<protein>
    <submittedName>
        <fullName evidence="1">Uncharacterized protein</fullName>
    </submittedName>
</protein>
<dbReference type="AlphaFoldDB" id="A0A4C1TC17"/>
<proteinExistence type="predicted"/>
<dbReference type="EMBL" id="BGZK01004831">
    <property type="protein sequence ID" value="GBP11130.1"/>
    <property type="molecule type" value="Genomic_DNA"/>
</dbReference>
<name>A0A4C1TC17_EUMVA</name>
<accession>A0A4C1TC17</accession>
<evidence type="ECO:0000313" key="1">
    <source>
        <dbReference type="EMBL" id="GBP11130.1"/>
    </source>
</evidence>